<evidence type="ECO:0000256" key="2">
    <source>
        <dbReference type="ARBA" id="ARBA00011738"/>
    </source>
</evidence>
<dbReference type="InterPro" id="IPR036754">
    <property type="entry name" value="YbaK/aa-tRNA-synt-asso_dom_sf"/>
</dbReference>
<dbReference type="NCBIfam" id="TIGR00409">
    <property type="entry name" value="proS_fam_II"/>
    <property type="match status" value="1"/>
</dbReference>
<dbReference type="Proteomes" id="UP000430634">
    <property type="component" value="Unassembled WGS sequence"/>
</dbReference>
<evidence type="ECO:0000256" key="3">
    <source>
        <dbReference type="ARBA" id="ARBA00022490"/>
    </source>
</evidence>
<dbReference type="Pfam" id="PF04073">
    <property type="entry name" value="tRNA_edit"/>
    <property type="match status" value="1"/>
</dbReference>
<dbReference type="CDD" id="cd04334">
    <property type="entry name" value="ProRS-INS"/>
    <property type="match status" value="1"/>
</dbReference>
<feature type="domain" description="Aminoacyl-transfer RNA synthetases class-II family profile" evidence="11">
    <location>
        <begin position="33"/>
        <end position="474"/>
    </location>
</feature>
<dbReference type="Gene3D" id="3.30.930.10">
    <property type="entry name" value="Bira Bifunctional Protein, Domain 2"/>
    <property type="match status" value="2"/>
</dbReference>
<dbReference type="HAMAP" id="MF_01569">
    <property type="entry name" value="Pro_tRNA_synth_type1"/>
    <property type="match status" value="1"/>
</dbReference>
<evidence type="ECO:0000259" key="11">
    <source>
        <dbReference type="PROSITE" id="PS50862"/>
    </source>
</evidence>
<comment type="domain">
    <text evidence="10">Consists of three domains: the N-terminal catalytic domain, the editing domain and the C-terminal anticodon-binding domain.</text>
</comment>
<dbReference type="PANTHER" id="PTHR42753">
    <property type="entry name" value="MITOCHONDRIAL RIBOSOME PROTEIN L39/PROLYL-TRNA LIGASE FAMILY MEMBER"/>
    <property type="match status" value="1"/>
</dbReference>
<evidence type="ECO:0000256" key="5">
    <source>
        <dbReference type="ARBA" id="ARBA00022741"/>
    </source>
</evidence>
<dbReference type="CDD" id="cd00861">
    <property type="entry name" value="ProRS_anticodon_short"/>
    <property type="match status" value="1"/>
</dbReference>
<name>A0A6I3SS31_9BURK</name>
<dbReference type="GO" id="GO:0006433">
    <property type="term" value="P:prolyl-tRNA aminoacylation"/>
    <property type="evidence" value="ECO:0007669"/>
    <property type="project" value="UniProtKB-UniRule"/>
</dbReference>
<dbReference type="GO" id="GO:0005524">
    <property type="term" value="F:ATP binding"/>
    <property type="evidence" value="ECO:0007669"/>
    <property type="project" value="UniProtKB-UniRule"/>
</dbReference>
<dbReference type="EC" id="6.1.1.15" evidence="10"/>
<evidence type="ECO:0000256" key="10">
    <source>
        <dbReference type="HAMAP-Rule" id="MF_01569"/>
    </source>
</evidence>
<reference evidence="12" key="1">
    <citation type="journal article" date="2014" name="Int. J. Syst. Evol. Microbiol.">
        <title>Complete genome of a new Firmicutes species belonging to the dominant human colonic microbiota ('Ruminococcus bicirculans') reveals two chromosomes and a selective capacity to utilize plant glucans.</title>
        <authorList>
            <consortium name="NISC Comparative Sequencing Program"/>
            <person name="Wegmann U."/>
            <person name="Louis P."/>
            <person name="Goesmann A."/>
            <person name="Henrissat B."/>
            <person name="Duncan S.H."/>
            <person name="Flint H.J."/>
        </authorList>
    </citation>
    <scope>NUCLEOTIDE SEQUENCE</scope>
    <source>
        <strain evidence="12">CGMCC 1.15931</strain>
    </source>
</reference>
<sequence length="578" mass="63990">MRASRFFISTLKEAPSDAEIVSHKLMMRAGMIKRIGSGIYTYMPMGLRVIRKVEAIVREEMNRAGAIELLMPLVQPAELWQETGRWDKMGAELMRVKDRHGREFAIQPTSEEVITDVVRSEIKSYRQLPLNFYHIQTKFRDERRPRFGLMRGREFTMKDAYSFDRDLAGMQHSYQVMFDAYTRIFTRFGLRFRAVAADNGAIGGTGSHEFHVIASTGEDALVYCPDSDYAANMEAAEALPTGTRAPATAELAKTSTPDASKCEDVAKLLGIDLSKTVKTIALTTEQEADGKVTKQHFMLLLRGDHELNEVKAGKVPGLTGTYRFSTEEEIRDVYGCVPGYLGPIGTKGAVTVVADRTVANMSDFVTGANEAHFHYTGANWGRDMAEPHITADLRNVVEGDQSPDGKGVLAIERGIEVGHVFQLGTAYSESMKATFLDENGKPAPLQMGCYGIGVTRVLGAAIEQNFDDKGIVWPTSIAPFELVLCPMGMDRSELVKEETEKLYAAALEAGIDVIVDDRGLRPGAMFADWELIGVPHRIVIGDRGLKEGQLEYQGRRDTEATNVPLADIVEFIKGKVRQ</sequence>
<comment type="caution">
    <text evidence="13">The sequence shown here is derived from an EMBL/GenBank/DDBJ whole genome shotgun (WGS) entry which is preliminary data.</text>
</comment>
<dbReference type="InterPro" id="IPR002314">
    <property type="entry name" value="aa-tRNA-synt_IIb"/>
</dbReference>
<dbReference type="RefSeq" id="WP_155469239.1">
    <property type="nucleotide sequence ID" value="NZ_BMKG01000007.1"/>
</dbReference>
<proteinExistence type="inferred from homology"/>
<dbReference type="SUPFAM" id="SSF55681">
    <property type="entry name" value="Class II aaRS and biotin synthetases"/>
    <property type="match status" value="1"/>
</dbReference>
<dbReference type="Pfam" id="PF00587">
    <property type="entry name" value="tRNA-synt_2b"/>
    <property type="match status" value="1"/>
</dbReference>
<dbReference type="InterPro" id="IPR006195">
    <property type="entry name" value="aa-tRNA-synth_II"/>
</dbReference>
<dbReference type="PROSITE" id="PS50862">
    <property type="entry name" value="AA_TRNA_LIGASE_II"/>
    <property type="match status" value="1"/>
</dbReference>
<reference evidence="15" key="2">
    <citation type="journal article" date="2019" name="Int. J. Syst. Evol. Microbiol.">
        <title>The Global Catalogue of Microorganisms (GCM) 10K type strain sequencing project: providing services to taxonomists for standard genome sequencing and annotation.</title>
        <authorList>
            <consortium name="The Broad Institute Genomics Platform"/>
            <consortium name="The Broad Institute Genome Sequencing Center for Infectious Disease"/>
            <person name="Wu L."/>
            <person name="Ma J."/>
        </authorList>
    </citation>
    <scope>NUCLEOTIDE SEQUENCE [LARGE SCALE GENOMIC DNA]</scope>
    <source>
        <strain evidence="15">CGMCC 1.15931</strain>
    </source>
</reference>
<evidence type="ECO:0000256" key="8">
    <source>
        <dbReference type="ARBA" id="ARBA00023146"/>
    </source>
</evidence>
<accession>A0A6I3SS31</accession>
<comment type="subunit">
    <text evidence="2 10">Homodimer.</text>
</comment>
<reference evidence="12" key="4">
    <citation type="submission" date="2024-05" db="EMBL/GenBank/DDBJ databases">
        <authorList>
            <person name="Sun Q."/>
            <person name="Zhou Y."/>
        </authorList>
    </citation>
    <scope>NUCLEOTIDE SEQUENCE</scope>
    <source>
        <strain evidence="12">CGMCC 1.15931</strain>
    </source>
</reference>
<comment type="subcellular location">
    <subcellularLocation>
        <location evidence="1 10">Cytoplasm</location>
    </subcellularLocation>
</comment>
<evidence type="ECO:0000313" key="14">
    <source>
        <dbReference type="Proteomes" id="UP000430634"/>
    </source>
</evidence>
<dbReference type="Pfam" id="PF03129">
    <property type="entry name" value="HGTP_anticodon"/>
    <property type="match status" value="1"/>
</dbReference>
<dbReference type="InterPro" id="IPR036621">
    <property type="entry name" value="Anticodon-bd_dom_sf"/>
</dbReference>
<keyword evidence="15" id="KW-1185">Reference proteome</keyword>
<dbReference type="InterPro" id="IPR023717">
    <property type="entry name" value="Pro-tRNA-Synthase_IIa_type1"/>
</dbReference>
<dbReference type="Proteomes" id="UP000622638">
    <property type="component" value="Unassembled WGS sequence"/>
</dbReference>
<comment type="similarity">
    <text evidence="10">Belongs to the class-II aminoacyl-tRNA synthetase family. ProS type 1 subfamily.</text>
</comment>
<organism evidence="13 14">
    <name type="scientific">Pseudoduganella buxea</name>
    <dbReference type="NCBI Taxonomy" id="1949069"/>
    <lineage>
        <taxon>Bacteria</taxon>
        <taxon>Pseudomonadati</taxon>
        <taxon>Pseudomonadota</taxon>
        <taxon>Betaproteobacteria</taxon>
        <taxon>Burkholderiales</taxon>
        <taxon>Oxalobacteraceae</taxon>
        <taxon>Telluria group</taxon>
        <taxon>Pseudoduganella</taxon>
    </lineage>
</organism>
<dbReference type="OrthoDB" id="9809052at2"/>
<dbReference type="PIRSF" id="PIRSF001535">
    <property type="entry name" value="ProRS_1"/>
    <property type="match status" value="1"/>
</dbReference>
<dbReference type="NCBIfam" id="NF006625">
    <property type="entry name" value="PRK09194.1"/>
    <property type="match status" value="1"/>
</dbReference>
<dbReference type="InterPro" id="IPR033730">
    <property type="entry name" value="ProRS_core_prok"/>
</dbReference>
<dbReference type="CDD" id="cd00779">
    <property type="entry name" value="ProRS_core_prok"/>
    <property type="match status" value="1"/>
</dbReference>
<dbReference type="GO" id="GO:0002161">
    <property type="term" value="F:aminoacyl-tRNA deacylase activity"/>
    <property type="evidence" value="ECO:0007669"/>
    <property type="project" value="InterPro"/>
</dbReference>
<dbReference type="PRINTS" id="PR01046">
    <property type="entry name" value="TRNASYNTHPRO"/>
</dbReference>
<dbReference type="SUPFAM" id="SSF52954">
    <property type="entry name" value="Class II aaRS ABD-related"/>
    <property type="match status" value="1"/>
</dbReference>
<comment type="function">
    <text evidence="10">Catalyzes the attachment of proline to tRNA(Pro) in a two-step reaction: proline is first activated by ATP to form Pro-AMP and then transferred to the acceptor end of tRNA(Pro). As ProRS can inadvertently accommodate and process non-cognate amino acids such as alanine and cysteine, to avoid such errors it has two additional distinct editing activities against alanine. One activity is designated as 'pretransfer' editing and involves the tRNA(Pro)-independent hydrolysis of activated Ala-AMP. The other activity is designated 'posttransfer' editing and involves deacylation of mischarged Ala-tRNA(Pro). The misacylated Cys-tRNA(Pro) is not edited by ProRS.</text>
</comment>
<keyword evidence="8 10" id="KW-0030">Aminoacyl-tRNA synthetase</keyword>
<dbReference type="InterPro" id="IPR004154">
    <property type="entry name" value="Anticodon-bd"/>
</dbReference>
<dbReference type="AlphaFoldDB" id="A0A6I3SS31"/>
<dbReference type="EMBL" id="WNKZ01000006">
    <property type="protein sequence ID" value="MTV51901.1"/>
    <property type="molecule type" value="Genomic_DNA"/>
</dbReference>
<dbReference type="InterPro" id="IPR002316">
    <property type="entry name" value="Pro-tRNA-ligase_IIa"/>
</dbReference>
<reference evidence="13 14" key="3">
    <citation type="submission" date="2019-11" db="EMBL/GenBank/DDBJ databases">
        <title>Type strains purchased from KCTC, JCM and DSMZ.</title>
        <authorList>
            <person name="Lu H."/>
        </authorList>
    </citation>
    <scope>NUCLEOTIDE SEQUENCE [LARGE SCALE GENOMIC DNA]</scope>
    <source>
        <strain evidence="13 14">KCTC 52429</strain>
    </source>
</reference>
<evidence type="ECO:0000313" key="13">
    <source>
        <dbReference type="EMBL" id="MTV51901.1"/>
    </source>
</evidence>
<dbReference type="FunFam" id="3.30.930.10:FF:000042">
    <property type="entry name" value="probable proline--tRNA ligase, mitochondrial"/>
    <property type="match status" value="1"/>
</dbReference>
<evidence type="ECO:0000256" key="9">
    <source>
        <dbReference type="ARBA" id="ARBA00047671"/>
    </source>
</evidence>
<evidence type="ECO:0000256" key="4">
    <source>
        <dbReference type="ARBA" id="ARBA00022598"/>
    </source>
</evidence>
<evidence type="ECO:0000256" key="1">
    <source>
        <dbReference type="ARBA" id="ARBA00004496"/>
    </source>
</evidence>
<dbReference type="SUPFAM" id="SSF55826">
    <property type="entry name" value="YbaK/ProRS associated domain"/>
    <property type="match status" value="1"/>
</dbReference>
<evidence type="ECO:0000313" key="15">
    <source>
        <dbReference type="Proteomes" id="UP000622638"/>
    </source>
</evidence>
<dbReference type="InterPro" id="IPR050062">
    <property type="entry name" value="Pro-tRNA_synthetase"/>
</dbReference>
<keyword evidence="4 10" id="KW-0436">Ligase</keyword>
<keyword evidence="3 10" id="KW-0963">Cytoplasm</keyword>
<keyword evidence="7 10" id="KW-0648">Protein biosynthesis</keyword>
<keyword evidence="5 10" id="KW-0547">Nucleotide-binding</keyword>
<dbReference type="InterPro" id="IPR007214">
    <property type="entry name" value="YbaK/aa-tRNA-synth-assoc-dom"/>
</dbReference>
<dbReference type="PANTHER" id="PTHR42753:SF2">
    <property type="entry name" value="PROLINE--TRNA LIGASE"/>
    <property type="match status" value="1"/>
</dbReference>
<dbReference type="EMBL" id="BMKG01000007">
    <property type="protein sequence ID" value="GGB98347.1"/>
    <property type="molecule type" value="Genomic_DNA"/>
</dbReference>
<dbReference type="FunFam" id="3.30.930.10:FF:000097">
    <property type="entry name" value="Proline--tRNA ligase"/>
    <property type="match status" value="1"/>
</dbReference>
<dbReference type="InterPro" id="IPR004500">
    <property type="entry name" value="Pro-tRNA-synth_IIa_bac-type"/>
</dbReference>
<dbReference type="InterPro" id="IPR044140">
    <property type="entry name" value="ProRS_anticodon_short"/>
</dbReference>
<evidence type="ECO:0000256" key="7">
    <source>
        <dbReference type="ARBA" id="ARBA00022917"/>
    </source>
</evidence>
<dbReference type="Gene3D" id="3.40.50.800">
    <property type="entry name" value="Anticodon-binding domain"/>
    <property type="match status" value="1"/>
</dbReference>
<dbReference type="GO" id="GO:0004827">
    <property type="term" value="F:proline-tRNA ligase activity"/>
    <property type="evidence" value="ECO:0007669"/>
    <property type="project" value="UniProtKB-UniRule"/>
</dbReference>
<protein>
    <recommendedName>
        <fullName evidence="10">Proline--tRNA ligase</fullName>
        <ecNumber evidence="10">6.1.1.15</ecNumber>
    </recommendedName>
    <alternativeName>
        <fullName evidence="10">Prolyl-tRNA synthetase</fullName>
        <shortName evidence="10">ProRS</shortName>
    </alternativeName>
</protein>
<dbReference type="InterPro" id="IPR045864">
    <property type="entry name" value="aa-tRNA-synth_II/BPL/LPL"/>
</dbReference>
<evidence type="ECO:0000313" key="12">
    <source>
        <dbReference type="EMBL" id="GGB98347.1"/>
    </source>
</evidence>
<comment type="catalytic activity">
    <reaction evidence="9 10">
        <text>tRNA(Pro) + L-proline + ATP = L-prolyl-tRNA(Pro) + AMP + diphosphate</text>
        <dbReference type="Rhea" id="RHEA:14305"/>
        <dbReference type="Rhea" id="RHEA-COMP:9700"/>
        <dbReference type="Rhea" id="RHEA-COMP:9702"/>
        <dbReference type="ChEBI" id="CHEBI:30616"/>
        <dbReference type="ChEBI" id="CHEBI:33019"/>
        <dbReference type="ChEBI" id="CHEBI:60039"/>
        <dbReference type="ChEBI" id="CHEBI:78442"/>
        <dbReference type="ChEBI" id="CHEBI:78532"/>
        <dbReference type="ChEBI" id="CHEBI:456215"/>
        <dbReference type="EC" id="6.1.1.15"/>
    </reaction>
</comment>
<gene>
    <name evidence="10 12" type="primary">proS</name>
    <name evidence="12" type="ORF">GCM10011572_20330</name>
    <name evidence="13" type="ORF">GM672_04040</name>
</gene>
<keyword evidence="6 10" id="KW-0067">ATP-binding</keyword>
<evidence type="ECO:0000256" key="6">
    <source>
        <dbReference type="ARBA" id="ARBA00022840"/>
    </source>
</evidence>
<dbReference type="GO" id="GO:0005829">
    <property type="term" value="C:cytosol"/>
    <property type="evidence" value="ECO:0007669"/>
    <property type="project" value="TreeGrafter"/>
</dbReference>